<dbReference type="InterPro" id="IPR039514">
    <property type="entry name" value="6GAL-like"/>
</dbReference>
<dbReference type="GO" id="GO:0004553">
    <property type="term" value="F:hydrolase activity, hydrolyzing O-glycosyl compounds"/>
    <property type="evidence" value="ECO:0007669"/>
    <property type="project" value="InterPro"/>
</dbReference>
<keyword evidence="1" id="KW-0812">Transmembrane</keyword>
<organism evidence="3 4">
    <name type="scientific">Pseudochryseolinea flava</name>
    <dbReference type="NCBI Taxonomy" id="2059302"/>
    <lineage>
        <taxon>Bacteria</taxon>
        <taxon>Pseudomonadati</taxon>
        <taxon>Bacteroidota</taxon>
        <taxon>Cytophagia</taxon>
        <taxon>Cytophagales</taxon>
        <taxon>Fulvivirgaceae</taxon>
        <taxon>Pseudochryseolinea</taxon>
    </lineage>
</organism>
<dbReference type="Pfam" id="PF14587">
    <property type="entry name" value="Glyco_hydr_30_2"/>
    <property type="match status" value="1"/>
</dbReference>
<keyword evidence="4" id="KW-1185">Reference proteome</keyword>
<keyword evidence="3" id="KW-0858">Xylan degradation</keyword>
<dbReference type="AlphaFoldDB" id="A0A364Y862"/>
<keyword evidence="3" id="KW-0326">Glycosidase</keyword>
<keyword evidence="1" id="KW-1133">Transmembrane helix</keyword>
<dbReference type="GO" id="GO:0045493">
    <property type="term" value="P:xylan catabolic process"/>
    <property type="evidence" value="ECO:0007669"/>
    <property type="project" value="UniProtKB-KW"/>
</dbReference>
<name>A0A364Y862_9BACT</name>
<dbReference type="SUPFAM" id="SSF51445">
    <property type="entry name" value="(Trans)glycosidases"/>
    <property type="match status" value="1"/>
</dbReference>
<keyword evidence="3" id="KW-0378">Hydrolase</keyword>
<dbReference type="InterPro" id="IPR013780">
    <property type="entry name" value="Glyco_hydro_b"/>
</dbReference>
<protein>
    <submittedName>
        <fullName evidence="3">Xylanase</fullName>
    </submittedName>
</protein>
<comment type="caution">
    <text evidence="3">The sequence shown here is derived from an EMBL/GenBank/DDBJ whole genome shotgun (WGS) entry which is preliminary data.</text>
</comment>
<dbReference type="Gene3D" id="3.20.20.80">
    <property type="entry name" value="Glycosidases"/>
    <property type="match status" value="1"/>
</dbReference>
<dbReference type="InterPro" id="IPR017853">
    <property type="entry name" value="GH"/>
</dbReference>
<keyword evidence="1" id="KW-0472">Membrane</keyword>
<dbReference type="PANTHER" id="PTHR42767">
    <property type="entry name" value="ENDO-BETA-1,6-GALACTANASE"/>
    <property type="match status" value="1"/>
</dbReference>
<feature type="transmembrane region" description="Helical" evidence="1">
    <location>
        <begin position="12"/>
        <end position="29"/>
    </location>
</feature>
<evidence type="ECO:0000313" key="4">
    <source>
        <dbReference type="Proteomes" id="UP000251889"/>
    </source>
</evidence>
<reference evidence="3 4" key="1">
    <citation type="submission" date="2018-06" db="EMBL/GenBank/DDBJ databases">
        <title>Chryseolinea flavus sp. nov., a member of the phylum Bacteroidetes isolated from soil.</title>
        <authorList>
            <person name="Li Y."/>
            <person name="Wang J."/>
        </authorList>
    </citation>
    <scope>NUCLEOTIDE SEQUENCE [LARGE SCALE GENOMIC DNA]</scope>
    <source>
        <strain evidence="3 4">SDU1-6</strain>
    </source>
</reference>
<dbReference type="Gene3D" id="2.60.40.1180">
    <property type="entry name" value="Golgi alpha-mannosidase II"/>
    <property type="match status" value="1"/>
</dbReference>
<accession>A0A364Y862</accession>
<gene>
    <name evidence="3" type="ORF">DQQ10_07260</name>
</gene>
<evidence type="ECO:0000256" key="1">
    <source>
        <dbReference type="SAM" id="Phobius"/>
    </source>
</evidence>
<keyword evidence="3" id="KW-0624">Polysaccharide degradation</keyword>
<evidence type="ECO:0000313" key="3">
    <source>
        <dbReference type="EMBL" id="RAW02324.1"/>
    </source>
</evidence>
<keyword evidence="3" id="KW-0119">Carbohydrate metabolism</keyword>
<dbReference type="SUPFAM" id="SSF51011">
    <property type="entry name" value="Glycosyl hydrolase domain"/>
    <property type="match status" value="1"/>
</dbReference>
<dbReference type="PANTHER" id="PTHR42767:SF1">
    <property type="entry name" value="ENDO-BETA-1,6-GALACTANASE-LIKE DOMAIN-CONTAINING PROTEIN"/>
    <property type="match status" value="1"/>
</dbReference>
<sequence length="530" mass="58965">MSNEMNVRMGILLRLNVCLIFFIAIYISGCKSDTSLVDSEDSTANKIVVNLNEQHQKIQNFGASDAWTCQFVGQWPEEKRSQIADWLFSTEVDAQGKPKGIGLSLWRFNIGAGSAAQDNISDEWRRTPSFLLSKGKYDWNNQPGQLWFVDAAKQRGVSKLLGFTNSPPIQFTKNGKAYSSNGEEANVAPENYLNFATFLIDVVKAFKARGTSLDYISPFNEPQWDWTGNGQEGSPYKNTEIYAITKIFDSLLVKENLNSLIQIGEAGKLNYLYEKADKVTRGDQINQFFHIQSPLYLGALEKVDRVISGHSYFTSAPVETMRDVRTKVTDAVRKASVPLEFWQSEYCILGDQEEVKGGGKDTGIVTALYVARLIHHDLTMANASAWHWWLAVTAYDYKDGLIYVDKNKANGNYEDTKLLWALGNYSRFINAGATRVTVSGDNINVNNPKGLMMSAYVNPGNKELVVVAVNYGDVDLSSFINVEGAAVDQFKGYLTGPDADAKLKPLALVDSNEKVFIPKKSIVTFVGSIK</sequence>
<dbReference type="Proteomes" id="UP000251889">
    <property type="component" value="Unassembled WGS sequence"/>
</dbReference>
<dbReference type="InterPro" id="IPR039743">
    <property type="entry name" value="6GAL/EXGAL"/>
</dbReference>
<feature type="domain" description="Endo-beta-1,6-galactanase-like" evidence="2">
    <location>
        <begin position="45"/>
        <end position="403"/>
    </location>
</feature>
<dbReference type="OrthoDB" id="9806701at2"/>
<proteinExistence type="predicted"/>
<evidence type="ECO:0000259" key="2">
    <source>
        <dbReference type="Pfam" id="PF14587"/>
    </source>
</evidence>
<dbReference type="EMBL" id="QMFY01000002">
    <property type="protein sequence ID" value="RAW02324.1"/>
    <property type="molecule type" value="Genomic_DNA"/>
</dbReference>